<evidence type="ECO:0000313" key="4">
    <source>
        <dbReference type="Proteomes" id="UP000192796"/>
    </source>
</evidence>
<feature type="transmembrane region" description="Helical" evidence="1">
    <location>
        <begin position="108"/>
        <end position="131"/>
    </location>
</feature>
<dbReference type="InterPro" id="IPR036890">
    <property type="entry name" value="HATPase_C_sf"/>
</dbReference>
<protein>
    <recommendedName>
        <fullName evidence="2">Signal transduction histidine kinase internal region domain-containing protein</fullName>
    </recommendedName>
</protein>
<gene>
    <name evidence="3" type="ORF">A3860_22870</name>
</gene>
<feature type="transmembrane region" description="Helical" evidence="1">
    <location>
        <begin position="41"/>
        <end position="58"/>
    </location>
</feature>
<dbReference type="STRING" id="1703345.A3860_22870"/>
<dbReference type="Pfam" id="PF06580">
    <property type="entry name" value="His_kinase"/>
    <property type="match status" value="1"/>
</dbReference>
<feature type="domain" description="Signal transduction histidine kinase internal region" evidence="2">
    <location>
        <begin position="198"/>
        <end position="275"/>
    </location>
</feature>
<dbReference type="SUPFAM" id="SSF55874">
    <property type="entry name" value="ATPase domain of HSP90 chaperone/DNA topoisomerase II/histidine kinase"/>
    <property type="match status" value="1"/>
</dbReference>
<dbReference type="EMBL" id="LVYD01000044">
    <property type="protein sequence ID" value="OQP63785.1"/>
    <property type="molecule type" value="Genomic_DNA"/>
</dbReference>
<evidence type="ECO:0000259" key="2">
    <source>
        <dbReference type="Pfam" id="PF06580"/>
    </source>
</evidence>
<dbReference type="PANTHER" id="PTHR34220:SF7">
    <property type="entry name" value="SENSOR HISTIDINE KINASE YPDA"/>
    <property type="match status" value="1"/>
</dbReference>
<dbReference type="InterPro" id="IPR010559">
    <property type="entry name" value="Sig_transdc_His_kin_internal"/>
</dbReference>
<accession>A0A1V9FZI5</accession>
<feature type="transmembrane region" description="Helical" evidence="1">
    <location>
        <begin position="78"/>
        <end position="96"/>
    </location>
</feature>
<evidence type="ECO:0000256" key="1">
    <source>
        <dbReference type="SAM" id="Phobius"/>
    </source>
</evidence>
<keyword evidence="1" id="KW-1133">Transmembrane helix</keyword>
<keyword evidence="4" id="KW-1185">Reference proteome</keyword>
<name>A0A1V9FZI5_9BACT</name>
<reference evidence="3 4" key="1">
    <citation type="submission" date="2016-03" db="EMBL/GenBank/DDBJ databases">
        <title>Niastella vici sp. nov., isolated from farmland soil.</title>
        <authorList>
            <person name="Chen L."/>
            <person name="Wang D."/>
            <person name="Yang S."/>
            <person name="Wang G."/>
        </authorList>
    </citation>
    <scope>NUCLEOTIDE SEQUENCE [LARGE SCALE GENOMIC DNA]</scope>
    <source>
        <strain evidence="3 4">DJ57</strain>
    </source>
</reference>
<keyword evidence="1" id="KW-0472">Membrane</keyword>
<dbReference type="GO" id="GO:0016020">
    <property type="term" value="C:membrane"/>
    <property type="evidence" value="ECO:0007669"/>
    <property type="project" value="InterPro"/>
</dbReference>
<organism evidence="3 4">
    <name type="scientific">Niastella vici</name>
    <dbReference type="NCBI Taxonomy" id="1703345"/>
    <lineage>
        <taxon>Bacteria</taxon>
        <taxon>Pseudomonadati</taxon>
        <taxon>Bacteroidota</taxon>
        <taxon>Chitinophagia</taxon>
        <taxon>Chitinophagales</taxon>
        <taxon>Chitinophagaceae</taxon>
        <taxon>Niastella</taxon>
    </lineage>
</organism>
<feature type="transmembrane region" description="Helical" evidence="1">
    <location>
        <begin position="165"/>
        <end position="182"/>
    </location>
</feature>
<evidence type="ECO:0000313" key="3">
    <source>
        <dbReference type="EMBL" id="OQP63785.1"/>
    </source>
</evidence>
<dbReference type="PANTHER" id="PTHR34220">
    <property type="entry name" value="SENSOR HISTIDINE KINASE YPDA"/>
    <property type="match status" value="1"/>
</dbReference>
<proteinExistence type="predicted"/>
<comment type="caution">
    <text evidence="3">The sequence shown here is derived from an EMBL/GenBank/DDBJ whole genome shotgun (WGS) entry which is preliminary data.</text>
</comment>
<dbReference type="InterPro" id="IPR050640">
    <property type="entry name" value="Bact_2-comp_sensor_kinase"/>
</dbReference>
<sequence>MNAIRHIKFIFYHNVSISKGRKPTFAFKLTSMVKKMERGGITTHIFYFLLFLVVPVLVFPRLPGETFFEINRPFAQDTMANCLLLVFFYLNYYILIPRFFFSKRYAAYISFALLSLLIAFSLPHLIVNYLLRVKDFDHTLLPQINNHFPGPPADSSSLFFLAEELRRHLYLFFAATFFSFLLRTREHLSKLKEEKLSAELSSLKAQINPHFLFNTLNSIYVLSIKKDNKASEAIVHLSGLMRYVIKDANNYKIPLQKEIEYISNYIELQKARLGKTTDVQFECSGDAGNKEIAPLILITWIENAFKYGINPNIDDCIVEITLQVTDTGLRLYVFNKKVQHSLNTESTGIGISNTGERLKHLYPDKHVLQISENKETYSIMLSLQLV</sequence>
<dbReference type="AlphaFoldDB" id="A0A1V9FZI5"/>
<dbReference type="GO" id="GO:0000155">
    <property type="term" value="F:phosphorelay sensor kinase activity"/>
    <property type="evidence" value="ECO:0007669"/>
    <property type="project" value="InterPro"/>
</dbReference>
<dbReference type="Proteomes" id="UP000192796">
    <property type="component" value="Unassembled WGS sequence"/>
</dbReference>
<keyword evidence="1" id="KW-0812">Transmembrane</keyword>